<accession>A0A2H3NJT8</accession>
<dbReference type="Gene3D" id="3.40.630.30">
    <property type="match status" value="1"/>
</dbReference>
<dbReference type="PANTHER" id="PTHR43877">
    <property type="entry name" value="AMINOALKYLPHOSPHONATE N-ACETYLTRANSFERASE-RELATED-RELATED"/>
    <property type="match status" value="1"/>
</dbReference>
<reference evidence="4 5" key="1">
    <citation type="submission" date="2017-10" db="EMBL/GenBank/DDBJ databases">
        <title>Draft genome of Longimonas halophila.</title>
        <authorList>
            <person name="Goh K.M."/>
            <person name="Shamsir M.S."/>
            <person name="Lim S.W."/>
        </authorList>
    </citation>
    <scope>NUCLEOTIDE SEQUENCE [LARGE SCALE GENOMIC DNA]</scope>
    <source>
        <strain evidence="4 5">KCTC 42399</strain>
    </source>
</reference>
<dbReference type="InterPro" id="IPR016181">
    <property type="entry name" value="Acyl_CoA_acyltransferase"/>
</dbReference>
<keyword evidence="2" id="KW-0012">Acyltransferase</keyword>
<evidence type="ECO:0000313" key="4">
    <source>
        <dbReference type="EMBL" id="PEN05984.1"/>
    </source>
</evidence>
<evidence type="ECO:0000259" key="3">
    <source>
        <dbReference type="PROSITE" id="PS51186"/>
    </source>
</evidence>
<keyword evidence="5" id="KW-1185">Reference proteome</keyword>
<sequence>MSVTIRPIADSDAMAAARAIRKAVFIEEQDCPPEEEWDGHDATARHLLARIGDGTAVGTARWRATLHNEMPVAKLERFAVRKAYRGDGIGTELVHAAIADAEQAGFSTQKLHAQAHLETYYARFGFGSTGEHFTEAGIPHVAMVRSSDAPGAPLDRTDEAAGA</sequence>
<organism evidence="4 5">
    <name type="scientific">Longimonas halophila</name>
    <dbReference type="NCBI Taxonomy" id="1469170"/>
    <lineage>
        <taxon>Bacteria</taxon>
        <taxon>Pseudomonadati</taxon>
        <taxon>Rhodothermota</taxon>
        <taxon>Rhodothermia</taxon>
        <taxon>Rhodothermales</taxon>
        <taxon>Salisaetaceae</taxon>
        <taxon>Longimonas</taxon>
    </lineage>
</organism>
<gene>
    <name evidence="4" type="ORF">CRI93_10900</name>
</gene>
<protein>
    <submittedName>
        <fullName evidence="4">GNAT family N-acetyltransferase</fullName>
    </submittedName>
</protein>
<dbReference type="SUPFAM" id="SSF55729">
    <property type="entry name" value="Acyl-CoA N-acyltransferases (Nat)"/>
    <property type="match status" value="1"/>
</dbReference>
<name>A0A2H3NJT8_9BACT</name>
<feature type="domain" description="N-acetyltransferase" evidence="3">
    <location>
        <begin position="3"/>
        <end position="148"/>
    </location>
</feature>
<evidence type="ECO:0000256" key="2">
    <source>
        <dbReference type="ARBA" id="ARBA00023315"/>
    </source>
</evidence>
<dbReference type="Proteomes" id="UP000221024">
    <property type="component" value="Unassembled WGS sequence"/>
</dbReference>
<dbReference type="AlphaFoldDB" id="A0A2H3NJT8"/>
<dbReference type="CDD" id="cd04301">
    <property type="entry name" value="NAT_SF"/>
    <property type="match status" value="1"/>
</dbReference>
<dbReference type="PANTHER" id="PTHR43877:SF1">
    <property type="entry name" value="ACETYLTRANSFERASE"/>
    <property type="match status" value="1"/>
</dbReference>
<keyword evidence="1 4" id="KW-0808">Transferase</keyword>
<dbReference type="InterPro" id="IPR050832">
    <property type="entry name" value="Bact_Acetyltransf"/>
</dbReference>
<dbReference type="InterPro" id="IPR000182">
    <property type="entry name" value="GNAT_dom"/>
</dbReference>
<dbReference type="OrthoDB" id="9796171at2"/>
<evidence type="ECO:0000313" key="5">
    <source>
        <dbReference type="Proteomes" id="UP000221024"/>
    </source>
</evidence>
<dbReference type="EMBL" id="PDEP01000010">
    <property type="protein sequence ID" value="PEN05984.1"/>
    <property type="molecule type" value="Genomic_DNA"/>
</dbReference>
<dbReference type="RefSeq" id="WP_098062673.1">
    <property type="nucleotide sequence ID" value="NZ_PDEP01000010.1"/>
</dbReference>
<dbReference type="GO" id="GO:0016747">
    <property type="term" value="F:acyltransferase activity, transferring groups other than amino-acyl groups"/>
    <property type="evidence" value="ECO:0007669"/>
    <property type="project" value="InterPro"/>
</dbReference>
<dbReference type="PROSITE" id="PS51186">
    <property type="entry name" value="GNAT"/>
    <property type="match status" value="1"/>
</dbReference>
<proteinExistence type="predicted"/>
<comment type="caution">
    <text evidence="4">The sequence shown here is derived from an EMBL/GenBank/DDBJ whole genome shotgun (WGS) entry which is preliminary data.</text>
</comment>
<evidence type="ECO:0000256" key="1">
    <source>
        <dbReference type="ARBA" id="ARBA00022679"/>
    </source>
</evidence>
<dbReference type="Pfam" id="PF13673">
    <property type="entry name" value="Acetyltransf_10"/>
    <property type="match status" value="1"/>
</dbReference>